<gene>
    <name evidence="1" type="ORF">S01H4_22824</name>
</gene>
<proteinExistence type="predicted"/>
<accession>X1B2P3</accession>
<name>X1B2P3_9ZZZZ</name>
<feature type="non-terminal residue" evidence="1">
    <location>
        <position position="1"/>
    </location>
</feature>
<dbReference type="AlphaFoldDB" id="X1B2P3"/>
<dbReference type="EMBL" id="BART01010514">
    <property type="protein sequence ID" value="GAG89240.1"/>
    <property type="molecule type" value="Genomic_DNA"/>
</dbReference>
<sequence>TKTQIGRALGFADANPVRNALYVMTKQRIIVQEHDRAAKISKTIYRLSVQVAERLQKGEVISLD</sequence>
<evidence type="ECO:0000313" key="1">
    <source>
        <dbReference type="EMBL" id="GAG89240.1"/>
    </source>
</evidence>
<protein>
    <recommendedName>
        <fullName evidence="2">HTH marR-type domain-containing protein</fullName>
    </recommendedName>
</protein>
<comment type="caution">
    <text evidence="1">The sequence shown here is derived from an EMBL/GenBank/DDBJ whole genome shotgun (WGS) entry which is preliminary data.</text>
</comment>
<evidence type="ECO:0008006" key="2">
    <source>
        <dbReference type="Google" id="ProtNLM"/>
    </source>
</evidence>
<organism evidence="1">
    <name type="scientific">marine sediment metagenome</name>
    <dbReference type="NCBI Taxonomy" id="412755"/>
    <lineage>
        <taxon>unclassified sequences</taxon>
        <taxon>metagenomes</taxon>
        <taxon>ecological metagenomes</taxon>
    </lineage>
</organism>
<reference evidence="1" key="1">
    <citation type="journal article" date="2014" name="Front. Microbiol.">
        <title>High frequency of phylogenetically diverse reductive dehalogenase-homologous genes in deep subseafloor sedimentary metagenomes.</title>
        <authorList>
            <person name="Kawai M."/>
            <person name="Futagami T."/>
            <person name="Toyoda A."/>
            <person name="Takaki Y."/>
            <person name="Nishi S."/>
            <person name="Hori S."/>
            <person name="Arai W."/>
            <person name="Tsubouchi T."/>
            <person name="Morono Y."/>
            <person name="Uchiyama I."/>
            <person name="Ito T."/>
            <person name="Fujiyama A."/>
            <person name="Inagaki F."/>
            <person name="Takami H."/>
        </authorList>
    </citation>
    <scope>NUCLEOTIDE SEQUENCE</scope>
    <source>
        <strain evidence="1">Expedition CK06-06</strain>
    </source>
</reference>